<evidence type="ECO:0000256" key="1">
    <source>
        <dbReference type="ARBA" id="ARBA00007257"/>
    </source>
</evidence>
<dbReference type="GO" id="GO:0005518">
    <property type="term" value="F:collagen binding"/>
    <property type="evidence" value="ECO:0007669"/>
    <property type="project" value="InterPro"/>
</dbReference>
<dbReference type="PANTHER" id="PTHR36108">
    <property type="entry name" value="COLOSSIN-B-RELATED"/>
    <property type="match status" value="1"/>
</dbReference>
<dbReference type="InterPro" id="IPR041033">
    <property type="entry name" value="SpaA_PFL_dom_1"/>
</dbReference>
<feature type="domain" description="Collagen binding" evidence="6">
    <location>
        <begin position="332"/>
        <end position="443"/>
    </location>
</feature>
<feature type="transmembrane region" description="Helical" evidence="5">
    <location>
        <begin position="12"/>
        <end position="32"/>
    </location>
</feature>
<feature type="transmembrane region" description="Helical" evidence="5">
    <location>
        <begin position="1034"/>
        <end position="1051"/>
    </location>
</feature>
<protein>
    <submittedName>
        <fullName evidence="8">Conserved repeat protein</fullName>
    </submittedName>
</protein>
<dbReference type="InterPro" id="IPR008966">
    <property type="entry name" value="Adhesion_dom_sf"/>
</dbReference>
<evidence type="ECO:0000256" key="5">
    <source>
        <dbReference type="SAM" id="Phobius"/>
    </source>
</evidence>
<dbReference type="NCBIfam" id="TIGR01451">
    <property type="entry name" value="B_ant_repeat"/>
    <property type="match status" value="1"/>
</dbReference>
<evidence type="ECO:0000259" key="6">
    <source>
        <dbReference type="Pfam" id="PF05737"/>
    </source>
</evidence>
<dbReference type="RefSeq" id="WP_166506012.1">
    <property type="nucleotide sequence ID" value="NZ_JAKNTL010000007.1"/>
</dbReference>
<feature type="domain" description="SpaA-like prealbumin fold" evidence="7">
    <location>
        <begin position="905"/>
        <end position="993"/>
    </location>
</feature>
<keyword evidence="5" id="KW-1133">Transmembrane helix</keyword>
<keyword evidence="5" id="KW-0472">Membrane</keyword>
<feature type="domain" description="SpaA-like prealbumin fold" evidence="7">
    <location>
        <begin position="674"/>
        <end position="762"/>
    </location>
</feature>
<dbReference type="Pfam" id="PF17802">
    <property type="entry name" value="SpaA"/>
    <property type="match status" value="4"/>
</dbReference>
<feature type="region of interest" description="Disordered" evidence="4">
    <location>
        <begin position="994"/>
        <end position="1013"/>
    </location>
</feature>
<reference evidence="8 9" key="1">
    <citation type="submission" date="2014-09" db="EMBL/GenBank/DDBJ databases">
        <authorList>
            <person name="Hornung B.V."/>
        </authorList>
    </citation>
    <scope>NUCLEOTIDE SEQUENCE [LARGE SCALE GENOMIC DNA]</scope>
    <source>
        <strain evidence="8 9">FRIFI</strain>
    </source>
</reference>
<dbReference type="SUPFAM" id="SSF49401">
    <property type="entry name" value="Bacterial adhesins"/>
    <property type="match status" value="3"/>
</dbReference>
<evidence type="ECO:0000313" key="8">
    <source>
        <dbReference type="EMBL" id="CEI74005.1"/>
    </source>
</evidence>
<dbReference type="PANTHER" id="PTHR36108:SF13">
    <property type="entry name" value="COLOSSIN-B-RELATED"/>
    <property type="match status" value="1"/>
</dbReference>
<keyword evidence="9" id="KW-1185">Reference proteome</keyword>
<dbReference type="InterPro" id="IPR047589">
    <property type="entry name" value="DUF11_rpt"/>
</dbReference>
<dbReference type="Gene3D" id="2.60.40.10">
    <property type="entry name" value="Immunoglobulins"/>
    <property type="match status" value="4"/>
</dbReference>
<evidence type="ECO:0000259" key="7">
    <source>
        <dbReference type="Pfam" id="PF17802"/>
    </source>
</evidence>
<name>A0A2P2BUE8_9FIRM</name>
<keyword evidence="3" id="KW-0732">Signal</keyword>
<evidence type="ECO:0000313" key="9">
    <source>
        <dbReference type="Proteomes" id="UP000245695"/>
    </source>
</evidence>
<keyword evidence="5" id="KW-0812">Transmembrane</keyword>
<organism evidence="8 9">
    <name type="scientific">Romboutsia hominis</name>
    <dbReference type="NCBI Taxonomy" id="1507512"/>
    <lineage>
        <taxon>Bacteria</taxon>
        <taxon>Bacillati</taxon>
        <taxon>Bacillota</taxon>
        <taxon>Clostridia</taxon>
        <taxon>Peptostreptococcales</taxon>
        <taxon>Peptostreptococcaceae</taxon>
        <taxon>Romboutsia</taxon>
    </lineage>
</organism>
<proteinExistence type="inferred from homology"/>
<feature type="domain" description="SpaA-like prealbumin fold" evidence="7">
    <location>
        <begin position="784"/>
        <end position="872"/>
    </location>
</feature>
<evidence type="ECO:0000256" key="2">
    <source>
        <dbReference type="ARBA" id="ARBA00022525"/>
    </source>
</evidence>
<dbReference type="Proteomes" id="UP000245695">
    <property type="component" value="Chromosome 1"/>
</dbReference>
<dbReference type="InterPro" id="IPR008456">
    <property type="entry name" value="Collagen-bd_dom"/>
</dbReference>
<gene>
    <name evidence="8" type="ORF">FRIFI_2480</name>
</gene>
<comment type="similarity">
    <text evidence="1">Belongs to the serine-aspartate repeat-containing protein (SDr) family.</text>
</comment>
<feature type="domain" description="SpaA-like prealbumin fold" evidence="7">
    <location>
        <begin position="582"/>
        <end position="661"/>
    </location>
</feature>
<feature type="domain" description="Collagen binding" evidence="6">
    <location>
        <begin position="207"/>
        <end position="301"/>
    </location>
</feature>
<dbReference type="Gene3D" id="2.60.40.740">
    <property type="match status" value="2"/>
</dbReference>
<dbReference type="Pfam" id="PF05737">
    <property type="entry name" value="Collagen_bind"/>
    <property type="match status" value="2"/>
</dbReference>
<accession>A0A2P2BUE8</accession>
<evidence type="ECO:0000256" key="4">
    <source>
        <dbReference type="SAM" id="MobiDB-lite"/>
    </source>
</evidence>
<sequence length="1055" mass="118397">MKNKYKLGKKIISILTSVLMVINVLINTHFAYAEEVKTDNQGDTIEVSITCDKKEIEPGEKLNFKLEYKAKYGPGSIKPGDTIEFEMPSWLERFSFKFPPEHFKSVQMEGNKVVATFGDDVYDAIGGYVNVSAYADKTEEVDNQKIEVWIDGKPVTSIEIAIKPSNETEPIIDRQILKTINNYDHVDSDGNTVGNIYYPVLGKTQQYRVYVNEKFSNISNAVLTDNMPEGMELIPSSVNVIKIERDSAETDVTDSLNISKSSNRLSINFGNIKDKYIVTYKTKITQNLSSYKNTAVFNKSDGKLNSTVILKQKNEAKDVISKYSYTSAKNSEGKNVASMNENVRYRIDINENRSNLKNVTLNDFTPKGMELLKDSISIGKYNKDESFEWVTDQFKDKINTNNGNLTINFGNVDDYYIVCYDMKITNVEDSYSNTAKLSYNGTRNSVDDTVKYEYNAGAINAHKSVDKTKLEKDDDQSVVYSINFESFGVFQKGYIDLVDKLDPNVKIVKVEVPDAFSSKIDKANNTVNIINDKGQINYKENLEVKIYTDFSNVKDGTTVSNIAKINGNPSNKVETKKGYAFEAIKVDSENKESKLSGAIFNLKDSNKKVIGKLTSDENGLIKSDVDNVGTYYLQEVKAPEGYSVDGKDIKFTIEKSDIGTVKNIGTITNEKTNGEVEIKKVDKDNTSKVLPGTEFEIQTQDGQKVTTIITGKDGIARASLKPGKYKAVETKASKGYILTNEVQNFEIKFNQKEDAKLVFENEKQEIPTEKINNKLNESENKSSGEVEIKKVDKDDTSKVLPGTEFEIQTQDGKKVTTIITGEDGIARATLKPGEYRAVETKASEGYVLTNEVQNFEIKPNQKENIKLVFENKREELPVKDTNNKQSESEDKYNNDNKVVDEKTNGEVEIKEVDKDNPSKMLPGTEFEIQTQDGKNVTTTTTGKDGTATVSLEPGKYKAVETKSSEGYPLTNEVQNFEIKPNQKENVKLVFENEKDEVSEKNTNSKTKELEHKYNNDNKVLDKTTNTPKTGEESIIGYIALVILALVGIVFINKRK</sequence>
<dbReference type="InterPro" id="IPR013783">
    <property type="entry name" value="Ig-like_fold"/>
</dbReference>
<dbReference type="SUPFAM" id="SSF49478">
    <property type="entry name" value="Cna protein B-type domain"/>
    <property type="match status" value="4"/>
</dbReference>
<keyword evidence="2" id="KW-0964">Secreted</keyword>
<dbReference type="AlphaFoldDB" id="A0A2P2BUE8"/>
<dbReference type="KEGG" id="rhom:FRIFI_2480"/>
<evidence type="ECO:0000256" key="3">
    <source>
        <dbReference type="ARBA" id="ARBA00022729"/>
    </source>
</evidence>
<dbReference type="EMBL" id="LN650648">
    <property type="protein sequence ID" value="CEI74005.1"/>
    <property type="molecule type" value="Genomic_DNA"/>
</dbReference>
<feature type="region of interest" description="Disordered" evidence="4">
    <location>
        <begin position="877"/>
        <end position="896"/>
    </location>
</feature>